<evidence type="ECO:0000313" key="2">
    <source>
        <dbReference type="EMBL" id="MPC20272.1"/>
    </source>
</evidence>
<feature type="region of interest" description="Disordered" evidence="1">
    <location>
        <begin position="169"/>
        <end position="192"/>
    </location>
</feature>
<comment type="caution">
    <text evidence="2">The sequence shown here is derived from an EMBL/GenBank/DDBJ whole genome shotgun (WGS) entry which is preliminary data.</text>
</comment>
<accession>A0A5B7DFL5</accession>
<sequence length="192" mass="21104">MVKWCENETNPVVDLLFKCHRNQRRGRGAAVECVSGRREVLVRVWVCRPDPPAPRQVRVRTQSGVALPPRNCTFAAAPVWIPSADEPKQRLRETCSRNKTDCGGCEDRDVVAGDWRLARKKGVRLENGGMKMRNSGHRADLTSSDGASARPEVLEVAECEAVAGRDVGMEVQLPGLPPPPPPPPRSRQAAGR</sequence>
<feature type="region of interest" description="Disordered" evidence="1">
    <location>
        <begin position="128"/>
        <end position="149"/>
    </location>
</feature>
<reference evidence="2 3" key="1">
    <citation type="submission" date="2019-05" db="EMBL/GenBank/DDBJ databases">
        <title>Another draft genome of Portunus trituberculatus and its Hox gene families provides insights of decapod evolution.</title>
        <authorList>
            <person name="Jeong J.-H."/>
            <person name="Song I."/>
            <person name="Kim S."/>
            <person name="Choi T."/>
            <person name="Kim D."/>
            <person name="Ryu S."/>
            <person name="Kim W."/>
        </authorList>
    </citation>
    <scope>NUCLEOTIDE SEQUENCE [LARGE SCALE GENOMIC DNA]</scope>
    <source>
        <tissue evidence="2">Muscle</tissue>
    </source>
</reference>
<dbReference type="EMBL" id="VSRR010000853">
    <property type="protein sequence ID" value="MPC20272.1"/>
    <property type="molecule type" value="Genomic_DNA"/>
</dbReference>
<protein>
    <submittedName>
        <fullName evidence="2">Uncharacterized protein</fullName>
    </submittedName>
</protein>
<gene>
    <name evidence="2" type="ORF">E2C01_013208</name>
</gene>
<name>A0A5B7DFL5_PORTR</name>
<proteinExistence type="predicted"/>
<dbReference type="Proteomes" id="UP000324222">
    <property type="component" value="Unassembled WGS sequence"/>
</dbReference>
<evidence type="ECO:0000256" key="1">
    <source>
        <dbReference type="SAM" id="MobiDB-lite"/>
    </source>
</evidence>
<evidence type="ECO:0000313" key="3">
    <source>
        <dbReference type="Proteomes" id="UP000324222"/>
    </source>
</evidence>
<organism evidence="2 3">
    <name type="scientific">Portunus trituberculatus</name>
    <name type="common">Swimming crab</name>
    <name type="synonym">Neptunus trituberculatus</name>
    <dbReference type="NCBI Taxonomy" id="210409"/>
    <lineage>
        <taxon>Eukaryota</taxon>
        <taxon>Metazoa</taxon>
        <taxon>Ecdysozoa</taxon>
        <taxon>Arthropoda</taxon>
        <taxon>Crustacea</taxon>
        <taxon>Multicrustacea</taxon>
        <taxon>Malacostraca</taxon>
        <taxon>Eumalacostraca</taxon>
        <taxon>Eucarida</taxon>
        <taxon>Decapoda</taxon>
        <taxon>Pleocyemata</taxon>
        <taxon>Brachyura</taxon>
        <taxon>Eubrachyura</taxon>
        <taxon>Portunoidea</taxon>
        <taxon>Portunidae</taxon>
        <taxon>Portuninae</taxon>
        <taxon>Portunus</taxon>
    </lineage>
</organism>
<feature type="compositionally biased region" description="Pro residues" evidence="1">
    <location>
        <begin position="175"/>
        <end position="185"/>
    </location>
</feature>
<keyword evidence="3" id="KW-1185">Reference proteome</keyword>
<dbReference type="AlphaFoldDB" id="A0A5B7DFL5"/>